<dbReference type="PRINTS" id="PR00599">
    <property type="entry name" value="MAPEPTIDASE"/>
</dbReference>
<name>A0A0P6XGI6_9CHLR</name>
<dbReference type="InterPro" id="IPR036005">
    <property type="entry name" value="Creatinase/aminopeptidase-like"/>
</dbReference>
<keyword evidence="3" id="KW-1185">Reference proteome</keyword>
<dbReference type="SUPFAM" id="SSF55920">
    <property type="entry name" value="Creatinase/aminopeptidase"/>
    <property type="match status" value="1"/>
</dbReference>
<dbReference type="EMBL" id="LGCL01000016">
    <property type="protein sequence ID" value="KPL78837.1"/>
    <property type="molecule type" value="Genomic_DNA"/>
</dbReference>
<gene>
    <name evidence="2" type="ORF">ADN00_06365</name>
</gene>
<reference evidence="2 3" key="1">
    <citation type="submission" date="2015-07" db="EMBL/GenBank/DDBJ databases">
        <title>Genome sequence of Ornatilinea apprima DSM 23815.</title>
        <authorList>
            <person name="Hemp J."/>
            <person name="Ward L.M."/>
            <person name="Pace L.A."/>
            <person name="Fischer W.W."/>
        </authorList>
    </citation>
    <scope>NUCLEOTIDE SEQUENCE [LARGE SCALE GENOMIC DNA]</scope>
    <source>
        <strain evidence="2 3">P3M-1</strain>
    </source>
</reference>
<dbReference type="Gene3D" id="3.90.230.10">
    <property type="entry name" value="Creatinase/methionine aminopeptidase superfamily"/>
    <property type="match status" value="1"/>
</dbReference>
<dbReference type="InterPro" id="IPR050659">
    <property type="entry name" value="Peptidase_M24B"/>
</dbReference>
<dbReference type="PANTHER" id="PTHR46112:SF8">
    <property type="entry name" value="CYTOPLASMIC PEPTIDASE PEPQ-RELATED"/>
    <property type="match status" value="1"/>
</dbReference>
<organism evidence="2 3">
    <name type="scientific">Ornatilinea apprima</name>
    <dbReference type="NCBI Taxonomy" id="1134406"/>
    <lineage>
        <taxon>Bacteria</taxon>
        <taxon>Bacillati</taxon>
        <taxon>Chloroflexota</taxon>
        <taxon>Anaerolineae</taxon>
        <taxon>Anaerolineales</taxon>
        <taxon>Anaerolineaceae</taxon>
        <taxon>Ornatilinea</taxon>
    </lineage>
</organism>
<proteinExistence type="predicted"/>
<evidence type="ECO:0000259" key="1">
    <source>
        <dbReference type="Pfam" id="PF00557"/>
    </source>
</evidence>
<dbReference type="RefSeq" id="WP_075062124.1">
    <property type="nucleotide sequence ID" value="NZ_LGCL01000016.1"/>
</dbReference>
<dbReference type="Pfam" id="PF00557">
    <property type="entry name" value="Peptidase_M24"/>
    <property type="match status" value="1"/>
</dbReference>
<accession>A0A0P6XGI6</accession>
<dbReference type="InterPro" id="IPR000994">
    <property type="entry name" value="Pept_M24"/>
</dbReference>
<dbReference type="GO" id="GO:0004177">
    <property type="term" value="F:aminopeptidase activity"/>
    <property type="evidence" value="ECO:0007669"/>
    <property type="project" value="UniProtKB-ARBA"/>
</dbReference>
<sequence length="403" mass="44919">MSNSEYQVAREKIETATNYLQQNHVDAWLILTREGSDPAMPLMVGVRSVHEAAIFLRKDGDHTVLCSQSDRGNYQSTGLFQNVQVYEKDFEANLSDVLAQMNPSRLMLNFSQTDHLSDGLSLGQYMMLQKIVGPEKLASIEISSENLQKQLRGIKSPTEVERLQKAIDITIEIYDEVFSKLKCGLSEKEISNFFIQGMKNRGVTNGIGSAYDPPIVCLVRAGLAHRQPGDARVIPGDILIMDFSVKYRDYVSDIARTVYFLKEGETQAPADIQHAFETAHRAITTVIDYIGPGKKGWQVDQVGRQVIENGGFPTVRHSVGHQIGRNCHDGGVTLGPRRAYPRPEVEGEVQVGELYAIEPTVIQDNGLPCMLVEENILITESGARILSRRQNELVLIPFNSEES</sequence>
<evidence type="ECO:0000313" key="3">
    <source>
        <dbReference type="Proteomes" id="UP000050417"/>
    </source>
</evidence>
<feature type="domain" description="Peptidase M24" evidence="1">
    <location>
        <begin position="161"/>
        <end position="380"/>
    </location>
</feature>
<evidence type="ECO:0000313" key="2">
    <source>
        <dbReference type="EMBL" id="KPL78837.1"/>
    </source>
</evidence>
<protein>
    <submittedName>
        <fullName evidence="2">Peptidase M24</fullName>
    </submittedName>
</protein>
<dbReference type="CDD" id="cd01066">
    <property type="entry name" value="APP_MetAP"/>
    <property type="match status" value="1"/>
</dbReference>
<dbReference type="Proteomes" id="UP000050417">
    <property type="component" value="Unassembled WGS sequence"/>
</dbReference>
<comment type="caution">
    <text evidence="2">The sequence shown here is derived from an EMBL/GenBank/DDBJ whole genome shotgun (WGS) entry which is preliminary data.</text>
</comment>
<dbReference type="GO" id="GO:0008235">
    <property type="term" value="F:metalloexopeptidase activity"/>
    <property type="evidence" value="ECO:0007669"/>
    <property type="project" value="UniProtKB-ARBA"/>
</dbReference>
<dbReference type="OrthoDB" id="9765815at2"/>
<dbReference type="AlphaFoldDB" id="A0A0P6XGI6"/>
<dbReference type="InterPro" id="IPR001714">
    <property type="entry name" value="Pept_M24_MAP"/>
</dbReference>
<dbReference type="PANTHER" id="PTHR46112">
    <property type="entry name" value="AMINOPEPTIDASE"/>
    <property type="match status" value="1"/>
</dbReference>
<dbReference type="STRING" id="1134406.ADN00_06365"/>